<gene>
    <name evidence="1" type="ORF">RR42_s3025</name>
</gene>
<dbReference type="RefSeq" id="WP_043356839.1">
    <property type="nucleotide sequence ID" value="NZ_CP010537.1"/>
</dbReference>
<dbReference type="AlphaFoldDB" id="A0A0C4YVP9"/>
<proteinExistence type="predicted"/>
<evidence type="ECO:0000313" key="2">
    <source>
        <dbReference type="Proteomes" id="UP000031843"/>
    </source>
</evidence>
<evidence type="ECO:0000313" key="1">
    <source>
        <dbReference type="EMBL" id="AJG24606.1"/>
    </source>
</evidence>
<accession>A0A0C4YVP9</accession>
<keyword evidence="2" id="KW-1185">Reference proteome</keyword>
<dbReference type="Proteomes" id="UP000031843">
    <property type="component" value="Chromosome secondary"/>
</dbReference>
<reference evidence="1 2" key="1">
    <citation type="journal article" date="2015" name="Genome Announc.">
        <title>Complete Genome Sequence of Cupriavidus basilensis 4G11, Isolated from the Oak Ridge Field Research Center Site.</title>
        <authorList>
            <person name="Ray J."/>
            <person name="Waters R.J."/>
            <person name="Skerker J.M."/>
            <person name="Kuehl J.V."/>
            <person name="Price M.N."/>
            <person name="Huang J."/>
            <person name="Chakraborty R."/>
            <person name="Arkin A.P."/>
            <person name="Deutschbauer A."/>
        </authorList>
    </citation>
    <scope>NUCLEOTIDE SEQUENCE [LARGE SCALE GENOMIC DNA]</scope>
    <source>
        <strain evidence="1">4G11</strain>
    </source>
</reference>
<sequence>MALDKPERRLAGPARTYIEAGYAIEVDILQVDDGNWGALVRLSKLADGQVPAAHFMLNRTFEDRAMAFSYTLALTRSCVAQFAPASAIEIAEMLKTGKADQQAS</sequence>
<protein>
    <submittedName>
        <fullName evidence="1">Uncharacterized protein</fullName>
    </submittedName>
</protein>
<dbReference type="EMBL" id="CP010537">
    <property type="protein sequence ID" value="AJG24606.1"/>
    <property type="molecule type" value="Genomic_DNA"/>
</dbReference>
<name>A0A0C4YVP9_9BURK</name>
<dbReference type="OrthoDB" id="8969041at2"/>
<dbReference type="STRING" id="68895.RR42_s3025"/>
<dbReference type="KEGG" id="cbw:RR42_s3025"/>
<organism evidence="1 2">
    <name type="scientific">Cupriavidus basilensis</name>
    <dbReference type="NCBI Taxonomy" id="68895"/>
    <lineage>
        <taxon>Bacteria</taxon>
        <taxon>Pseudomonadati</taxon>
        <taxon>Pseudomonadota</taxon>
        <taxon>Betaproteobacteria</taxon>
        <taxon>Burkholderiales</taxon>
        <taxon>Burkholderiaceae</taxon>
        <taxon>Cupriavidus</taxon>
    </lineage>
</organism>